<evidence type="ECO:0000313" key="1">
    <source>
        <dbReference type="EMBL" id="TCK64826.1"/>
    </source>
</evidence>
<dbReference type="OrthoDB" id="799391at2"/>
<sequence length="169" mass="19859">MIWLVIILLLLSILLYLLLVPIIVVIDTINNTYYLELKGLAKASVIEDNIEVLKIKMRILFFKFYMYPLKKMAIKKSKKTKVLKPKNERFINSKNLKRVLRVIKSFNIKKFYMNLDTGDYAANAKLYPVFSFLNFYKATNCNVNFVGENNVQLIIQNRPVRIIKSFINL</sequence>
<name>A0A4R1KJ40_9FLAO</name>
<dbReference type="RefSeq" id="WP_132705857.1">
    <property type="nucleotide sequence ID" value="NZ_SMGI01000005.1"/>
</dbReference>
<comment type="caution">
    <text evidence="1">The sequence shown here is derived from an EMBL/GenBank/DDBJ whole genome shotgun (WGS) entry which is preliminary data.</text>
</comment>
<keyword evidence="2" id="KW-1185">Reference proteome</keyword>
<gene>
    <name evidence="1" type="ORF">DFQ05_2563</name>
</gene>
<proteinExistence type="predicted"/>
<protein>
    <submittedName>
        <fullName evidence="1">Uncharacterized protein</fullName>
    </submittedName>
</protein>
<dbReference type="Proteomes" id="UP000295714">
    <property type="component" value="Unassembled WGS sequence"/>
</dbReference>
<accession>A0A4R1KJ40</accession>
<evidence type="ECO:0000313" key="2">
    <source>
        <dbReference type="Proteomes" id="UP000295714"/>
    </source>
</evidence>
<dbReference type="EMBL" id="SMGI01000005">
    <property type="protein sequence ID" value="TCK64826.1"/>
    <property type="molecule type" value="Genomic_DNA"/>
</dbReference>
<reference evidence="1 2" key="1">
    <citation type="journal article" date="2015" name="Stand. Genomic Sci.">
        <title>Genomic Encyclopedia of Bacterial and Archaeal Type Strains, Phase III: the genomes of soil and plant-associated and newly described type strains.</title>
        <authorList>
            <person name="Whitman W.B."/>
            <person name="Woyke T."/>
            <person name="Klenk H.P."/>
            <person name="Zhou Y."/>
            <person name="Lilburn T.G."/>
            <person name="Beck B.J."/>
            <person name="De Vos P."/>
            <person name="Vandamme P."/>
            <person name="Eisen J.A."/>
            <person name="Garrity G."/>
            <person name="Hugenholtz P."/>
            <person name="Kyrpides N.C."/>
        </authorList>
    </citation>
    <scope>NUCLEOTIDE SEQUENCE [LARGE SCALE GENOMIC DNA]</scope>
    <source>
        <strain evidence="1 2">CECT 8445</strain>
    </source>
</reference>
<dbReference type="AlphaFoldDB" id="A0A4R1KJ40"/>
<organism evidence="1 2">
    <name type="scientific">Winogradskyella wandonensis</name>
    <dbReference type="NCBI Taxonomy" id="1442586"/>
    <lineage>
        <taxon>Bacteria</taxon>
        <taxon>Pseudomonadati</taxon>
        <taxon>Bacteroidota</taxon>
        <taxon>Flavobacteriia</taxon>
        <taxon>Flavobacteriales</taxon>
        <taxon>Flavobacteriaceae</taxon>
        <taxon>Winogradskyella</taxon>
    </lineage>
</organism>